<feature type="domain" description="HIT" evidence="3">
    <location>
        <begin position="5"/>
        <end position="109"/>
    </location>
</feature>
<evidence type="ECO:0000256" key="2">
    <source>
        <dbReference type="PROSITE-ProRule" id="PRU00464"/>
    </source>
</evidence>
<reference evidence="4 5" key="1">
    <citation type="journal article" date="2016" name="Nat. Commun.">
        <title>Thousands of microbial genomes shed light on interconnected biogeochemical processes in an aquifer system.</title>
        <authorList>
            <person name="Anantharaman K."/>
            <person name="Brown C.T."/>
            <person name="Hug L.A."/>
            <person name="Sharon I."/>
            <person name="Castelle C.J."/>
            <person name="Probst A.J."/>
            <person name="Thomas B.C."/>
            <person name="Singh A."/>
            <person name="Wilkins M.J."/>
            <person name="Karaoz U."/>
            <person name="Brodie E.L."/>
            <person name="Williams K.H."/>
            <person name="Hubbard S.S."/>
            <person name="Banfield J.F."/>
        </authorList>
    </citation>
    <scope>NUCLEOTIDE SEQUENCE [LARGE SCALE GENOMIC DNA]</scope>
</reference>
<organism evidence="4 5">
    <name type="scientific">candidate division WWE3 bacterium RIFOXYC1_FULL_39_7</name>
    <dbReference type="NCBI Taxonomy" id="1802643"/>
    <lineage>
        <taxon>Bacteria</taxon>
        <taxon>Katanobacteria</taxon>
    </lineage>
</organism>
<dbReference type="EMBL" id="MEWA01000019">
    <property type="protein sequence ID" value="OGC69605.1"/>
    <property type="molecule type" value="Genomic_DNA"/>
</dbReference>
<sequence length="150" mass="16804">MNDCIFCKITNGEIESSKFWENEGFIAILDLFPNTPGASIVISKKHYESDYLNLDDPILQDLIVAVKSAAEKLKKGLKVDRVAATIEGTGVNHLHMRLFPLHSNPDKKMGEAKETVFNEQYQGYITTHVGPMASREDLDRLVEVIRGSLL</sequence>
<dbReference type="InterPro" id="IPR001310">
    <property type="entry name" value="Histidine_triad_HIT"/>
</dbReference>
<accession>A0A1F4WJI9</accession>
<evidence type="ECO:0000259" key="3">
    <source>
        <dbReference type="PROSITE" id="PS51084"/>
    </source>
</evidence>
<dbReference type="PANTHER" id="PTHR46648">
    <property type="entry name" value="HIT FAMILY PROTEIN 1"/>
    <property type="match status" value="1"/>
</dbReference>
<evidence type="ECO:0000313" key="4">
    <source>
        <dbReference type="EMBL" id="OGC69605.1"/>
    </source>
</evidence>
<dbReference type="GO" id="GO:0009117">
    <property type="term" value="P:nucleotide metabolic process"/>
    <property type="evidence" value="ECO:0007669"/>
    <property type="project" value="TreeGrafter"/>
</dbReference>
<dbReference type="PANTHER" id="PTHR46648:SF1">
    <property type="entry name" value="ADENOSINE 5'-MONOPHOSPHORAMIDASE HNT1"/>
    <property type="match status" value="1"/>
</dbReference>
<name>A0A1F4WJI9_UNCKA</name>
<dbReference type="AlphaFoldDB" id="A0A1F4WJI9"/>
<dbReference type="InterPro" id="IPR036265">
    <property type="entry name" value="HIT-like_sf"/>
</dbReference>
<comment type="caution">
    <text evidence="4">The sequence shown here is derived from an EMBL/GenBank/DDBJ whole genome shotgun (WGS) entry which is preliminary data.</text>
</comment>
<dbReference type="InterPro" id="IPR011146">
    <property type="entry name" value="HIT-like"/>
</dbReference>
<evidence type="ECO:0000313" key="5">
    <source>
        <dbReference type="Proteomes" id="UP000179113"/>
    </source>
</evidence>
<feature type="active site" description="Tele-AMP-histidine intermediate" evidence="1">
    <location>
        <position position="95"/>
    </location>
</feature>
<dbReference type="SUPFAM" id="SSF54197">
    <property type="entry name" value="HIT-like"/>
    <property type="match status" value="1"/>
</dbReference>
<comment type="caution">
    <text evidence="2">Lacks conserved residue(s) required for the propagation of feature annotation.</text>
</comment>
<dbReference type="Gene3D" id="3.30.428.10">
    <property type="entry name" value="HIT-like"/>
    <property type="match status" value="1"/>
</dbReference>
<dbReference type="GO" id="GO:0003824">
    <property type="term" value="F:catalytic activity"/>
    <property type="evidence" value="ECO:0007669"/>
    <property type="project" value="InterPro"/>
</dbReference>
<evidence type="ECO:0000256" key="1">
    <source>
        <dbReference type="PIRSR" id="PIRSR601310-1"/>
    </source>
</evidence>
<proteinExistence type="predicted"/>
<dbReference type="Proteomes" id="UP000179113">
    <property type="component" value="Unassembled WGS sequence"/>
</dbReference>
<protein>
    <recommendedName>
        <fullName evidence="3">HIT domain-containing protein</fullName>
    </recommendedName>
</protein>
<dbReference type="PRINTS" id="PR00332">
    <property type="entry name" value="HISTRIAD"/>
</dbReference>
<dbReference type="PROSITE" id="PS51084">
    <property type="entry name" value="HIT_2"/>
    <property type="match status" value="1"/>
</dbReference>
<dbReference type="Pfam" id="PF01230">
    <property type="entry name" value="HIT"/>
    <property type="match status" value="1"/>
</dbReference>
<gene>
    <name evidence="4" type="ORF">A2415_03465</name>
</gene>